<keyword evidence="3" id="KW-1185">Reference proteome</keyword>
<protein>
    <submittedName>
        <fullName evidence="2">Uncharacterized protein</fullName>
    </submittedName>
</protein>
<feature type="chain" id="PRO_5017579287" evidence="1">
    <location>
        <begin position="21"/>
        <end position="79"/>
    </location>
</feature>
<comment type="caution">
    <text evidence="2">The sequence shown here is derived from an EMBL/GenBank/DDBJ whole genome shotgun (WGS) entry which is preliminary data.</text>
</comment>
<name>A0A3D8RPZ0_9HELO</name>
<dbReference type="Proteomes" id="UP000256328">
    <property type="component" value="Unassembled WGS sequence"/>
</dbReference>
<accession>A0A3D8RPZ0</accession>
<proteinExistence type="predicted"/>
<evidence type="ECO:0000313" key="3">
    <source>
        <dbReference type="Proteomes" id="UP000256328"/>
    </source>
</evidence>
<dbReference type="AlphaFoldDB" id="A0A3D8RPZ0"/>
<organism evidence="2 3">
    <name type="scientific">Coleophoma crateriformis</name>
    <dbReference type="NCBI Taxonomy" id="565419"/>
    <lineage>
        <taxon>Eukaryota</taxon>
        <taxon>Fungi</taxon>
        <taxon>Dikarya</taxon>
        <taxon>Ascomycota</taxon>
        <taxon>Pezizomycotina</taxon>
        <taxon>Leotiomycetes</taxon>
        <taxon>Helotiales</taxon>
        <taxon>Dermateaceae</taxon>
        <taxon>Coleophoma</taxon>
    </lineage>
</organism>
<feature type="signal peptide" evidence="1">
    <location>
        <begin position="1"/>
        <end position="20"/>
    </location>
</feature>
<evidence type="ECO:0000256" key="1">
    <source>
        <dbReference type="SAM" id="SignalP"/>
    </source>
</evidence>
<dbReference type="EMBL" id="PDLN01000009">
    <property type="protein sequence ID" value="RDW76016.1"/>
    <property type="molecule type" value="Genomic_DNA"/>
</dbReference>
<gene>
    <name evidence="2" type="ORF">BP5796_06837</name>
</gene>
<sequence>MKLSTLAAALAVFSVQAVLAAPTAQPGANAATPAEKRQYKDDSFLYFEDYVESKKDKRQYKDDSFLYFEDYVESAKKDK</sequence>
<evidence type="ECO:0000313" key="2">
    <source>
        <dbReference type="EMBL" id="RDW76016.1"/>
    </source>
</evidence>
<dbReference type="OrthoDB" id="10339102at2759"/>
<reference evidence="2 3" key="1">
    <citation type="journal article" date="2018" name="IMA Fungus">
        <title>IMA Genome-F 9: Draft genome sequence of Annulohypoxylon stygium, Aspergillus mulundensis, Berkeleyomyces basicola (syn. Thielaviopsis basicola), Ceratocystis smalleyi, two Cercospora beticola strains, Coleophoma cylindrospora, Fusarium fracticaudum, Phialophora cf. hyalina, and Morchella septimelata.</title>
        <authorList>
            <person name="Wingfield B.D."/>
            <person name="Bills G.F."/>
            <person name="Dong Y."/>
            <person name="Huang W."/>
            <person name="Nel W.J."/>
            <person name="Swalarsk-Parry B.S."/>
            <person name="Vaghefi N."/>
            <person name="Wilken P.M."/>
            <person name="An Z."/>
            <person name="de Beer Z.W."/>
            <person name="De Vos L."/>
            <person name="Chen L."/>
            <person name="Duong T.A."/>
            <person name="Gao Y."/>
            <person name="Hammerbacher A."/>
            <person name="Kikkert J.R."/>
            <person name="Li Y."/>
            <person name="Li H."/>
            <person name="Li K."/>
            <person name="Li Q."/>
            <person name="Liu X."/>
            <person name="Ma X."/>
            <person name="Naidoo K."/>
            <person name="Pethybridge S.J."/>
            <person name="Sun J."/>
            <person name="Steenkamp E.T."/>
            <person name="van der Nest M.A."/>
            <person name="van Wyk S."/>
            <person name="Wingfield M.J."/>
            <person name="Xiong C."/>
            <person name="Yue Q."/>
            <person name="Zhang X."/>
        </authorList>
    </citation>
    <scope>NUCLEOTIDE SEQUENCE [LARGE SCALE GENOMIC DNA]</scope>
    <source>
        <strain evidence="2 3">BP5796</strain>
    </source>
</reference>
<keyword evidence="1" id="KW-0732">Signal</keyword>